<dbReference type="EMBL" id="BAAAUV010000023">
    <property type="protein sequence ID" value="GAA3232418.1"/>
    <property type="molecule type" value="Genomic_DNA"/>
</dbReference>
<feature type="domain" description="ChsH2 C-terminal OB-fold" evidence="1">
    <location>
        <begin position="59"/>
        <end position="124"/>
    </location>
</feature>
<protein>
    <submittedName>
        <fullName evidence="3">Zinc ribbon domain-containing protein</fullName>
    </submittedName>
</protein>
<sequence length="145" mass="15957">MLKERRLAIEGWFTTDPVALLGTRCGSCGTPYFPRNELACRNPGCSGPKDGSELSEYAFGTRGTLWSYADARYKPPAPYVSPDPFRPYLLAAVELAEEKLVILGQVAPGVSLDDLSVGQEMELTVGTLYEDDEAEYVVWMWSPVA</sequence>
<dbReference type="Pfam" id="PF12172">
    <property type="entry name" value="zf-ChsH2"/>
    <property type="match status" value="1"/>
</dbReference>
<proteinExistence type="predicted"/>
<keyword evidence="4" id="KW-1185">Reference proteome</keyword>
<dbReference type="SUPFAM" id="SSF50249">
    <property type="entry name" value="Nucleic acid-binding proteins"/>
    <property type="match status" value="1"/>
</dbReference>
<evidence type="ECO:0000313" key="4">
    <source>
        <dbReference type="Proteomes" id="UP001501237"/>
    </source>
</evidence>
<evidence type="ECO:0000259" key="2">
    <source>
        <dbReference type="Pfam" id="PF12172"/>
    </source>
</evidence>
<name>A0ABP6QJB1_9ACTN</name>
<organism evidence="3 4">
    <name type="scientific">Actinocorallia longicatena</name>
    <dbReference type="NCBI Taxonomy" id="111803"/>
    <lineage>
        <taxon>Bacteria</taxon>
        <taxon>Bacillati</taxon>
        <taxon>Actinomycetota</taxon>
        <taxon>Actinomycetes</taxon>
        <taxon>Streptosporangiales</taxon>
        <taxon>Thermomonosporaceae</taxon>
        <taxon>Actinocorallia</taxon>
    </lineage>
</organism>
<gene>
    <name evidence="3" type="ORF">GCM10010468_64200</name>
</gene>
<accession>A0ABP6QJB1</accession>
<dbReference type="InterPro" id="IPR002878">
    <property type="entry name" value="ChsH2_C"/>
</dbReference>
<dbReference type="InterPro" id="IPR022002">
    <property type="entry name" value="ChsH2_Znr"/>
</dbReference>
<reference evidence="4" key="1">
    <citation type="journal article" date="2019" name="Int. J. Syst. Evol. Microbiol.">
        <title>The Global Catalogue of Microorganisms (GCM) 10K type strain sequencing project: providing services to taxonomists for standard genome sequencing and annotation.</title>
        <authorList>
            <consortium name="The Broad Institute Genomics Platform"/>
            <consortium name="The Broad Institute Genome Sequencing Center for Infectious Disease"/>
            <person name="Wu L."/>
            <person name="Ma J."/>
        </authorList>
    </citation>
    <scope>NUCLEOTIDE SEQUENCE [LARGE SCALE GENOMIC DNA]</scope>
    <source>
        <strain evidence="4">JCM 9377</strain>
    </source>
</reference>
<dbReference type="Pfam" id="PF01796">
    <property type="entry name" value="OB_ChsH2_C"/>
    <property type="match status" value="1"/>
</dbReference>
<evidence type="ECO:0000259" key="1">
    <source>
        <dbReference type="Pfam" id="PF01796"/>
    </source>
</evidence>
<evidence type="ECO:0000313" key="3">
    <source>
        <dbReference type="EMBL" id="GAA3232418.1"/>
    </source>
</evidence>
<dbReference type="Proteomes" id="UP001501237">
    <property type="component" value="Unassembled WGS sequence"/>
</dbReference>
<feature type="domain" description="ChsH2 rubredoxin-like zinc ribbon" evidence="2">
    <location>
        <begin position="20"/>
        <end position="47"/>
    </location>
</feature>
<comment type="caution">
    <text evidence="3">The sequence shown here is derived from an EMBL/GenBank/DDBJ whole genome shotgun (WGS) entry which is preliminary data.</text>
</comment>
<dbReference type="RefSeq" id="WP_344835746.1">
    <property type="nucleotide sequence ID" value="NZ_BAAAUV010000023.1"/>
</dbReference>
<dbReference type="InterPro" id="IPR012340">
    <property type="entry name" value="NA-bd_OB-fold"/>
</dbReference>